<proteinExistence type="predicted"/>
<reference evidence="2" key="1">
    <citation type="journal article" date="2013" name="Nature">
        <title>Draft genome of the wheat A-genome progenitor Triticum urartu.</title>
        <authorList>
            <person name="Ling H.Q."/>
            <person name="Zhao S."/>
            <person name="Liu D."/>
            <person name="Wang J."/>
            <person name="Sun H."/>
            <person name="Zhang C."/>
            <person name="Fan H."/>
            <person name="Li D."/>
            <person name="Dong L."/>
            <person name="Tao Y."/>
            <person name="Gao C."/>
            <person name="Wu H."/>
            <person name="Li Y."/>
            <person name="Cui Y."/>
            <person name="Guo X."/>
            <person name="Zheng S."/>
            <person name="Wang B."/>
            <person name="Yu K."/>
            <person name="Liang Q."/>
            <person name="Yang W."/>
            <person name="Lou X."/>
            <person name="Chen J."/>
            <person name="Feng M."/>
            <person name="Jian J."/>
            <person name="Zhang X."/>
            <person name="Luo G."/>
            <person name="Jiang Y."/>
            <person name="Liu J."/>
            <person name="Wang Z."/>
            <person name="Sha Y."/>
            <person name="Zhang B."/>
            <person name="Wu H."/>
            <person name="Tang D."/>
            <person name="Shen Q."/>
            <person name="Xue P."/>
            <person name="Zou S."/>
            <person name="Wang X."/>
            <person name="Liu X."/>
            <person name="Wang F."/>
            <person name="Yang Y."/>
            <person name="An X."/>
            <person name="Dong Z."/>
            <person name="Zhang K."/>
            <person name="Zhang X."/>
            <person name="Luo M.C."/>
            <person name="Dvorak J."/>
            <person name="Tong Y."/>
            <person name="Wang J."/>
            <person name="Yang H."/>
            <person name="Li Z."/>
            <person name="Wang D."/>
            <person name="Zhang A."/>
            <person name="Wang J."/>
        </authorList>
    </citation>
    <scope>NUCLEOTIDE SEQUENCE</scope>
</reference>
<feature type="domain" description="KIB1-4 beta-propeller" evidence="1">
    <location>
        <begin position="122"/>
        <end position="257"/>
    </location>
</feature>
<dbReference type="PANTHER" id="PTHR33110:SF152">
    <property type="entry name" value="F-BOX DOMAIN-CONTAINING PROTEIN"/>
    <property type="match status" value="1"/>
</dbReference>
<protein>
    <recommendedName>
        <fullName evidence="1">KIB1-4 beta-propeller domain-containing protein</fullName>
    </recommendedName>
</protein>
<dbReference type="AlphaFoldDB" id="M8A2D8"/>
<dbReference type="InterPro" id="IPR005174">
    <property type="entry name" value="KIB1-4_b-propeller"/>
</dbReference>
<dbReference type="EMBL" id="KD035493">
    <property type="protein sequence ID" value="EMS66121.1"/>
    <property type="molecule type" value="Genomic_DNA"/>
</dbReference>
<name>M8A2D8_TRIUA</name>
<evidence type="ECO:0000259" key="1">
    <source>
        <dbReference type="Pfam" id="PF03478"/>
    </source>
</evidence>
<dbReference type="PANTHER" id="PTHR33110">
    <property type="entry name" value="F-BOX/KELCH-REPEAT PROTEIN-RELATED"/>
    <property type="match status" value="1"/>
</dbReference>
<organism evidence="2">
    <name type="scientific">Triticum urartu</name>
    <name type="common">Red wild einkorn</name>
    <name type="synonym">Crithodium urartu</name>
    <dbReference type="NCBI Taxonomy" id="4572"/>
    <lineage>
        <taxon>Eukaryota</taxon>
        <taxon>Viridiplantae</taxon>
        <taxon>Streptophyta</taxon>
        <taxon>Embryophyta</taxon>
        <taxon>Tracheophyta</taxon>
        <taxon>Spermatophyta</taxon>
        <taxon>Magnoliopsida</taxon>
        <taxon>Liliopsida</taxon>
        <taxon>Poales</taxon>
        <taxon>Poaceae</taxon>
        <taxon>BOP clade</taxon>
        <taxon>Pooideae</taxon>
        <taxon>Triticodae</taxon>
        <taxon>Triticeae</taxon>
        <taxon>Triticinae</taxon>
        <taxon>Triticum</taxon>
    </lineage>
</organism>
<dbReference type="Pfam" id="PF03478">
    <property type="entry name" value="Beta-prop_KIB1-4"/>
    <property type="match status" value="1"/>
</dbReference>
<gene>
    <name evidence="2" type="ORF">TRIUR3_20723</name>
</gene>
<sequence>MVPIAAALAVSSDANVAMEVDHMVASAVPQLDVDAAFKMNSKEDQLTNIRANGFHIETDYENGKECLLITKQDANDNAACVAQVQMGYVKSNLTKHISPKFFYAHELQRLNESSDRGSEAATSFPKKLHCVGSTDSWLAFDWTDDEERHAYFLHNPFSRATVPLPELDAVVGDVSELFRIRKVLMRSTPDDLIVVMTNNWDLPIFSIQRGKGALLPQLQAAPFDFGTIIDIAFLENKLWGITKDQELISLPITFDDVHDIPMATTIEQLIWTNIDAAAHVAGDDEDEDGNNKGYAGDEQNNGASMSVVVFGHAAIMRFSSATL</sequence>
<evidence type="ECO:0000313" key="2">
    <source>
        <dbReference type="EMBL" id="EMS66121.1"/>
    </source>
</evidence>
<accession>M8A2D8</accession>